<evidence type="ECO:0000259" key="1">
    <source>
        <dbReference type="SMART" id="SM00460"/>
    </source>
</evidence>
<dbReference type="Proteomes" id="UP000595917">
    <property type="component" value="Chromosome"/>
</dbReference>
<dbReference type="Pfam" id="PF01833">
    <property type="entry name" value="TIG"/>
    <property type="match status" value="2"/>
</dbReference>
<dbReference type="CDD" id="cd00102">
    <property type="entry name" value="IPT"/>
    <property type="match status" value="1"/>
</dbReference>
<dbReference type="InterPro" id="IPR038765">
    <property type="entry name" value="Papain-like_cys_pep_sf"/>
</dbReference>
<dbReference type="PANTHER" id="PTHR38339:SF1">
    <property type="entry name" value="TRANSGLUTAMINASE-LIKE DOMAIN-CONTAINING PROTEIN"/>
    <property type="match status" value="1"/>
</dbReference>
<dbReference type="SUPFAM" id="SSF54001">
    <property type="entry name" value="Cysteine proteinases"/>
    <property type="match status" value="1"/>
</dbReference>
<proteinExistence type="predicted"/>
<keyword evidence="3" id="KW-1185">Reference proteome</keyword>
<dbReference type="Gene3D" id="2.60.40.10">
    <property type="entry name" value="Immunoglobulins"/>
    <property type="match status" value="2"/>
</dbReference>
<evidence type="ECO:0000313" key="2">
    <source>
        <dbReference type="EMBL" id="QQO11357.1"/>
    </source>
</evidence>
<reference evidence="2" key="1">
    <citation type="submission" date="2021-01" db="EMBL/GenBank/DDBJ databases">
        <title>Description of Breznakiella homolactica.</title>
        <authorList>
            <person name="Song Y."/>
            <person name="Brune A."/>
        </authorList>
    </citation>
    <scope>NUCLEOTIDE SEQUENCE</scope>
    <source>
        <strain evidence="2">RmG30</strain>
    </source>
</reference>
<dbReference type="EMBL" id="CP067089">
    <property type="protein sequence ID" value="QQO11357.1"/>
    <property type="molecule type" value="Genomic_DNA"/>
</dbReference>
<dbReference type="PANTHER" id="PTHR38339">
    <property type="entry name" value="TRANSGLUTAMINASE DOMAIN PROTEIN"/>
    <property type="match status" value="1"/>
</dbReference>
<dbReference type="Pfam" id="PF01841">
    <property type="entry name" value="Transglut_core"/>
    <property type="match status" value="1"/>
</dbReference>
<evidence type="ECO:0000313" key="3">
    <source>
        <dbReference type="Proteomes" id="UP000595917"/>
    </source>
</evidence>
<organism evidence="2 3">
    <name type="scientific">Breznakiella homolactica</name>
    <dbReference type="NCBI Taxonomy" id="2798577"/>
    <lineage>
        <taxon>Bacteria</taxon>
        <taxon>Pseudomonadati</taxon>
        <taxon>Spirochaetota</taxon>
        <taxon>Spirochaetia</taxon>
        <taxon>Spirochaetales</taxon>
        <taxon>Breznakiellaceae</taxon>
        <taxon>Breznakiella</taxon>
    </lineage>
</organism>
<name>A0A7T8BC95_9SPIR</name>
<dbReference type="SMART" id="SM00460">
    <property type="entry name" value="TGc"/>
    <property type="match status" value="1"/>
</dbReference>
<dbReference type="InterPro" id="IPR013783">
    <property type="entry name" value="Ig-like_fold"/>
</dbReference>
<dbReference type="InterPro" id="IPR014756">
    <property type="entry name" value="Ig_E-set"/>
</dbReference>
<dbReference type="CDD" id="cd00603">
    <property type="entry name" value="IPT_PCSR"/>
    <property type="match status" value="1"/>
</dbReference>
<gene>
    <name evidence="2" type="ORF">JFL75_09805</name>
</gene>
<dbReference type="KEGG" id="bhc:JFL75_09805"/>
<feature type="domain" description="Transglutaminase-like" evidence="1">
    <location>
        <begin position="383"/>
        <end position="445"/>
    </location>
</feature>
<sequence length="529" mass="57900">MFPCWSSCTKQTPVITAIDPRIGMMGEVLTIHGENFGEDRDESYVTIAGAPPTASSYIEWSDNRISVRVPEFGDSGLVYVYTGKEKSNAALFSNRATMPHSVRGPAVGIGPRILSIEPSAGAIGSAVTILGQNFGSSREGSRIFFAWDAEAGPAAPAEVARPSQVAVSETDFGYELWNEREIRIRVPDGAISGNVEIKTPRGNSMPVFFDVSGKPGSKTFKDKRSYAISYSVDIKVQESSGQNSLYLWMPLPETSASQKEAQLLARSMEPFIENHQGSALFRFSNLQNEAAARVTLSYLVEVYAVETDIRPQSIRQTGNSALHTAYTAAAPLIPSNDPEITEQSARITGRERNPYLKAQRIYDWLIKDMEIQREPLEGGALEALASGQADAYQGALLFCSLARASGIPALPVSGILVDRSRAIGRHYWAEFWIDGLGWIPVDPALGSGAFSDVMNTRQDRAAYYFGNIDSQRITFSRGQAQLSQMDSRGRTVSRDRGYALQNVWEEAVGSLESYSSLWSDIIITGVYAH</sequence>
<protein>
    <submittedName>
        <fullName evidence="2">IPT/TIG domain-containing protein</fullName>
    </submittedName>
</protein>
<dbReference type="InterPro" id="IPR002931">
    <property type="entry name" value="Transglutaminase-like"/>
</dbReference>
<dbReference type="InterPro" id="IPR002909">
    <property type="entry name" value="IPT_dom"/>
</dbReference>
<dbReference type="SUPFAM" id="SSF81296">
    <property type="entry name" value="E set domains"/>
    <property type="match status" value="2"/>
</dbReference>
<dbReference type="AlphaFoldDB" id="A0A7T8BC95"/>
<dbReference type="Gene3D" id="3.10.620.30">
    <property type="match status" value="1"/>
</dbReference>
<accession>A0A7T8BC95</accession>